<name>A0A4R5N803_9LACO</name>
<accession>A0A4R5N803</accession>
<keyword evidence="7" id="KW-1185">Reference proteome</keyword>
<dbReference type="EMBL" id="PUFI01000014">
    <property type="protein sequence ID" value="TDG67911.1"/>
    <property type="molecule type" value="Genomic_DNA"/>
</dbReference>
<sequence>MSKQLNASILVIIMIGVGLQLTFAKSVILNIIITWIGLGYLIYCRVSFKMLATMLLVAFPLSLGTWWSFVAFGVADVWHNAWIYSTRLYAYLCLGAAVTLTVNVKQLLLSLSQHLHLSATFAYGLLAAFNLSPRVRRQVKTIRYAAQLRGVTYHLWQPQLYFKSVLAALQWSGDLAEAMTSHGFSEGFSRSTTYHDDLPKWQWGLAILCILTFGIVAFIIKPW</sequence>
<evidence type="ECO:0000256" key="4">
    <source>
        <dbReference type="ARBA" id="ARBA00023136"/>
    </source>
</evidence>
<evidence type="ECO:0000313" key="6">
    <source>
        <dbReference type="EMBL" id="TDG67911.1"/>
    </source>
</evidence>
<protein>
    <submittedName>
        <fullName evidence="6">Uncharacterized protein</fullName>
    </submittedName>
</protein>
<keyword evidence="2 5" id="KW-0812">Transmembrane</keyword>
<feature type="transmembrane region" description="Helical" evidence="5">
    <location>
        <begin position="114"/>
        <end position="131"/>
    </location>
</feature>
<evidence type="ECO:0000313" key="7">
    <source>
        <dbReference type="Proteomes" id="UP000295681"/>
    </source>
</evidence>
<comment type="subcellular location">
    <subcellularLocation>
        <location evidence="1">Membrane</location>
        <topology evidence="1">Multi-pass membrane protein</topology>
    </subcellularLocation>
</comment>
<feature type="transmembrane region" description="Helical" evidence="5">
    <location>
        <begin position="81"/>
        <end position="102"/>
    </location>
</feature>
<dbReference type="CDD" id="cd16914">
    <property type="entry name" value="EcfT"/>
    <property type="match status" value="1"/>
</dbReference>
<reference evidence="6 7" key="1">
    <citation type="journal article" date="2019" name="Appl. Microbiol. Biotechnol.">
        <title>Uncovering carbohydrate metabolism through a genotype-phenotype association study of 56 lactic acid bacteria genomes.</title>
        <authorList>
            <person name="Buron-Moles G."/>
            <person name="Chailyan A."/>
            <person name="Dolejs I."/>
            <person name="Forster J."/>
            <person name="Miks M.H."/>
        </authorList>
    </citation>
    <scope>NUCLEOTIDE SEQUENCE [LARGE SCALE GENOMIC DNA]</scope>
    <source>
        <strain evidence="6 7">ATCC 700006</strain>
    </source>
</reference>
<dbReference type="Proteomes" id="UP000295681">
    <property type="component" value="Unassembled WGS sequence"/>
</dbReference>
<organism evidence="6 7">
    <name type="scientific">Leuconostoc fallax</name>
    <dbReference type="NCBI Taxonomy" id="1251"/>
    <lineage>
        <taxon>Bacteria</taxon>
        <taxon>Bacillati</taxon>
        <taxon>Bacillota</taxon>
        <taxon>Bacilli</taxon>
        <taxon>Lactobacillales</taxon>
        <taxon>Lactobacillaceae</taxon>
        <taxon>Leuconostoc</taxon>
    </lineage>
</organism>
<gene>
    <name evidence="6" type="ORF">C5L23_000217</name>
</gene>
<dbReference type="InterPro" id="IPR003339">
    <property type="entry name" value="ABC/ECF_trnsptr_transmembrane"/>
</dbReference>
<evidence type="ECO:0000256" key="3">
    <source>
        <dbReference type="ARBA" id="ARBA00022989"/>
    </source>
</evidence>
<dbReference type="GO" id="GO:0005886">
    <property type="term" value="C:plasma membrane"/>
    <property type="evidence" value="ECO:0007669"/>
    <property type="project" value="UniProtKB-ARBA"/>
</dbReference>
<feature type="transmembrane region" description="Helical" evidence="5">
    <location>
        <begin position="201"/>
        <end position="220"/>
    </location>
</feature>
<feature type="transmembrane region" description="Helical" evidence="5">
    <location>
        <begin position="27"/>
        <end position="43"/>
    </location>
</feature>
<proteinExistence type="predicted"/>
<dbReference type="AlphaFoldDB" id="A0A4R5N803"/>
<dbReference type="RefSeq" id="WP_010007346.1">
    <property type="nucleotide sequence ID" value="NZ_JAGYGP010000001.1"/>
</dbReference>
<keyword evidence="4 5" id="KW-0472">Membrane</keyword>
<evidence type="ECO:0000256" key="1">
    <source>
        <dbReference type="ARBA" id="ARBA00004141"/>
    </source>
</evidence>
<dbReference type="STRING" id="907931.GCA_000165675_01295"/>
<keyword evidence="3 5" id="KW-1133">Transmembrane helix</keyword>
<comment type="caution">
    <text evidence="6">The sequence shown here is derived from an EMBL/GenBank/DDBJ whole genome shotgun (WGS) entry which is preliminary data.</text>
</comment>
<feature type="transmembrane region" description="Helical" evidence="5">
    <location>
        <begin position="55"/>
        <end position="75"/>
    </location>
</feature>
<evidence type="ECO:0000256" key="2">
    <source>
        <dbReference type="ARBA" id="ARBA00022692"/>
    </source>
</evidence>
<evidence type="ECO:0000256" key="5">
    <source>
        <dbReference type="SAM" id="Phobius"/>
    </source>
</evidence>